<proteinExistence type="predicted"/>
<dbReference type="PANTHER" id="PTHR43531">
    <property type="entry name" value="PROTEIN ICFG"/>
    <property type="match status" value="1"/>
</dbReference>
<evidence type="ECO:0000313" key="3">
    <source>
        <dbReference type="EMBL" id="CAD1562191.1"/>
    </source>
</evidence>
<dbReference type="GO" id="GO:0006935">
    <property type="term" value="P:chemotaxis"/>
    <property type="evidence" value="ECO:0007669"/>
    <property type="project" value="TreeGrafter"/>
</dbReference>
<dbReference type="EMBL" id="CADCXW020000115">
    <property type="protein sequence ID" value="CAD1562191.1"/>
    <property type="molecule type" value="Genomic_DNA"/>
</dbReference>
<name>A0A6V7KGK5_9HYME</name>
<evidence type="ECO:0008006" key="4">
    <source>
        <dbReference type="Google" id="ProtNLM"/>
    </source>
</evidence>
<evidence type="ECO:0000256" key="2">
    <source>
        <dbReference type="SAM" id="MobiDB-lite"/>
    </source>
</evidence>
<dbReference type="GO" id="GO:0004888">
    <property type="term" value="F:transmembrane signaling receptor activity"/>
    <property type="evidence" value="ECO:0007669"/>
    <property type="project" value="TreeGrafter"/>
</dbReference>
<sequence length="121" mass="12577">MGEIISSVTRVTDIMVEIASASDEQSKGIGQVGQVVTEMDRVTQQNSALVEESAAAEAALEQQVIGLNQAVAVFQLPATGGRSRIASATVDTTTRPVLLPTASADSKKKAGAVASDNWETF</sequence>
<dbReference type="SUPFAM" id="SSF58104">
    <property type="entry name" value="Methyl-accepting chemotaxis protein (MCP) signaling domain"/>
    <property type="match status" value="1"/>
</dbReference>
<reference evidence="3" key="1">
    <citation type="submission" date="2020-07" db="EMBL/GenBank/DDBJ databases">
        <authorList>
            <person name="Ferguson B K."/>
        </authorList>
    </citation>
    <scope>NUCLEOTIDE SEQUENCE</scope>
    <source>
        <strain evidence="3">L06</strain>
    </source>
</reference>
<evidence type="ECO:0000256" key="1">
    <source>
        <dbReference type="ARBA" id="ARBA00022481"/>
    </source>
</evidence>
<dbReference type="PANTHER" id="PTHR43531:SF14">
    <property type="entry name" value="METHYL-ACCEPTING CHEMOTAXIS PROTEIN I-RELATED"/>
    <property type="match status" value="1"/>
</dbReference>
<feature type="region of interest" description="Disordered" evidence="2">
    <location>
        <begin position="102"/>
        <end position="121"/>
    </location>
</feature>
<protein>
    <recommendedName>
        <fullName evidence="4">Methyl-accepting transducer domain-containing protein</fullName>
    </recommendedName>
</protein>
<dbReference type="InterPro" id="IPR051310">
    <property type="entry name" value="MCP_chemotaxis"/>
</dbReference>
<dbReference type="AlphaFoldDB" id="A0A6V7KGK5"/>
<gene>
    <name evidence="3" type="ORF">BBRV_LOCUS76618</name>
</gene>
<organism evidence="3">
    <name type="scientific">Bracon brevicornis</name>
    <dbReference type="NCBI Taxonomy" id="1563983"/>
    <lineage>
        <taxon>Eukaryota</taxon>
        <taxon>Metazoa</taxon>
        <taxon>Ecdysozoa</taxon>
        <taxon>Arthropoda</taxon>
        <taxon>Hexapoda</taxon>
        <taxon>Insecta</taxon>
        <taxon>Pterygota</taxon>
        <taxon>Neoptera</taxon>
        <taxon>Endopterygota</taxon>
        <taxon>Hymenoptera</taxon>
        <taxon>Apocrita</taxon>
        <taxon>Ichneumonoidea</taxon>
        <taxon>Braconidae</taxon>
        <taxon>Braconinae</taxon>
        <taxon>Bracon</taxon>
    </lineage>
</organism>
<accession>A0A6V7KGK5</accession>
<keyword evidence="1" id="KW-0488">Methylation</keyword>
<dbReference type="Gene3D" id="1.10.287.950">
    <property type="entry name" value="Methyl-accepting chemotaxis protein"/>
    <property type="match status" value="1"/>
</dbReference>
<dbReference type="GO" id="GO:0005886">
    <property type="term" value="C:plasma membrane"/>
    <property type="evidence" value="ECO:0007669"/>
    <property type="project" value="TreeGrafter"/>
</dbReference>